<feature type="region of interest" description="Disordered" evidence="2">
    <location>
        <begin position="115"/>
        <end position="150"/>
    </location>
</feature>
<dbReference type="AlphaFoldDB" id="A0A1X2GR91"/>
<name>A0A1X2GR91_9FUNG</name>
<evidence type="ECO:0000313" key="4">
    <source>
        <dbReference type="Proteomes" id="UP000242146"/>
    </source>
</evidence>
<gene>
    <name evidence="3" type="ORF">DM01DRAFT_1381154</name>
</gene>
<feature type="compositionally biased region" description="Polar residues" evidence="2">
    <location>
        <begin position="50"/>
        <end position="61"/>
    </location>
</feature>
<feature type="compositionally biased region" description="Basic and acidic residues" evidence="2">
    <location>
        <begin position="19"/>
        <end position="29"/>
    </location>
</feature>
<accession>A0A1X2GR91</accession>
<feature type="region of interest" description="Disordered" evidence="2">
    <location>
        <begin position="408"/>
        <end position="438"/>
    </location>
</feature>
<sequence length="438" mass="48553">MPLVLHKGSCKKQAAHPSETNHDQDKQDDGAGSGAVGMTTPAPTPVILISRNSNDSSSGTMLNSTNTFDTTLSYPELPADTLSCHQGSLLLQKAKSCLPHIDAITTCLPHPLHLVVPRSSKSDPPPRKDDDNQDDDDHVHSPKGLDGNDGWSSLENRLLDIITATIDQELKKYLHDESVKCIRDQDTQSVSPSCNFDTHSHQEDLDPHLSYPPSSCGCHPQVSLLQKKLEGYQTSFAALEQRLECMEHQQQQFLQHQARAHDQKYNELHSRYIYLVSQHGQQIEKYNQLQSSHHHQTSQLRLLQQRHPTHPTPTKKKTALSPPLSTSAQPFLPSPTSSPVTSDWTRQPITLPSPPATVGNPSPVPCAPCTTPSQPSKKSPIKVNHQQGYVEFLTRYQDRPIRCQIKIPISPDTPAHRPKPKRSILNPSAPIWTGSPTP</sequence>
<protein>
    <submittedName>
        <fullName evidence="3">Uncharacterized protein</fullName>
    </submittedName>
</protein>
<dbReference type="Proteomes" id="UP000242146">
    <property type="component" value="Unassembled WGS sequence"/>
</dbReference>
<feature type="region of interest" description="Disordered" evidence="2">
    <location>
        <begin position="1"/>
        <end position="61"/>
    </location>
</feature>
<keyword evidence="1" id="KW-0175">Coiled coil</keyword>
<feature type="compositionally biased region" description="Basic residues" evidence="2">
    <location>
        <begin position="307"/>
        <end position="318"/>
    </location>
</feature>
<dbReference type="EMBL" id="MCGT01000005">
    <property type="protein sequence ID" value="ORX59595.1"/>
    <property type="molecule type" value="Genomic_DNA"/>
</dbReference>
<proteinExistence type="predicted"/>
<dbReference type="OrthoDB" id="2290897at2759"/>
<evidence type="ECO:0000256" key="2">
    <source>
        <dbReference type="SAM" id="MobiDB-lite"/>
    </source>
</evidence>
<feature type="coiled-coil region" evidence="1">
    <location>
        <begin position="222"/>
        <end position="249"/>
    </location>
</feature>
<reference evidence="3 4" key="1">
    <citation type="submission" date="2016-07" db="EMBL/GenBank/DDBJ databases">
        <title>Pervasive Adenine N6-methylation of Active Genes in Fungi.</title>
        <authorList>
            <consortium name="DOE Joint Genome Institute"/>
            <person name="Mondo S.J."/>
            <person name="Dannebaum R.O."/>
            <person name="Kuo R.C."/>
            <person name="Labutti K."/>
            <person name="Haridas S."/>
            <person name="Kuo A."/>
            <person name="Salamov A."/>
            <person name="Ahrendt S.R."/>
            <person name="Lipzen A."/>
            <person name="Sullivan W."/>
            <person name="Andreopoulos W.B."/>
            <person name="Clum A."/>
            <person name="Lindquist E."/>
            <person name="Daum C."/>
            <person name="Ramamoorthy G.K."/>
            <person name="Gryganskyi A."/>
            <person name="Culley D."/>
            <person name="Magnuson J.K."/>
            <person name="James T.Y."/>
            <person name="O'Malley M.A."/>
            <person name="Stajich J.E."/>
            <person name="Spatafora J.W."/>
            <person name="Visel A."/>
            <person name="Grigoriev I.V."/>
        </authorList>
    </citation>
    <scope>NUCLEOTIDE SEQUENCE [LARGE SCALE GENOMIC DNA]</scope>
    <source>
        <strain evidence="3 4">NRRL 3301</strain>
    </source>
</reference>
<evidence type="ECO:0000313" key="3">
    <source>
        <dbReference type="EMBL" id="ORX59595.1"/>
    </source>
</evidence>
<organism evidence="3 4">
    <name type="scientific">Hesseltinella vesiculosa</name>
    <dbReference type="NCBI Taxonomy" id="101127"/>
    <lineage>
        <taxon>Eukaryota</taxon>
        <taxon>Fungi</taxon>
        <taxon>Fungi incertae sedis</taxon>
        <taxon>Mucoromycota</taxon>
        <taxon>Mucoromycotina</taxon>
        <taxon>Mucoromycetes</taxon>
        <taxon>Mucorales</taxon>
        <taxon>Cunninghamellaceae</taxon>
        <taxon>Hesseltinella</taxon>
    </lineage>
</organism>
<feature type="compositionally biased region" description="Polar residues" evidence="2">
    <location>
        <begin position="323"/>
        <end position="343"/>
    </location>
</feature>
<keyword evidence="4" id="KW-1185">Reference proteome</keyword>
<feature type="compositionally biased region" description="Basic and acidic residues" evidence="2">
    <location>
        <begin position="120"/>
        <end position="130"/>
    </location>
</feature>
<comment type="caution">
    <text evidence="3">The sequence shown here is derived from an EMBL/GenBank/DDBJ whole genome shotgun (WGS) entry which is preliminary data.</text>
</comment>
<feature type="region of interest" description="Disordered" evidence="2">
    <location>
        <begin position="306"/>
        <end position="343"/>
    </location>
</feature>
<evidence type="ECO:0000256" key="1">
    <source>
        <dbReference type="SAM" id="Coils"/>
    </source>
</evidence>